<organism evidence="2 3">
    <name type="scientific">Streptococcus pseudoporcinus LQ 940-04</name>
    <dbReference type="NCBI Taxonomy" id="875093"/>
    <lineage>
        <taxon>Bacteria</taxon>
        <taxon>Bacillati</taxon>
        <taxon>Bacillota</taxon>
        <taxon>Bacilli</taxon>
        <taxon>Lactobacillales</taxon>
        <taxon>Streptococcaceae</taxon>
        <taxon>Streptococcus</taxon>
    </lineage>
</organism>
<protein>
    <submittedName>
        <fullName evidence="2">Uncharacterized protein</fullName>
    </submittedName>
</protein>
<evidence type="ECO:0000313" key="3">
    <source>
        <dbReference type="Proteomes" id="UP000003217"/>
    </source>
</evidence>
<keyword evidence="1" id="KW-0472">Membrane</keyword>
<accession>G5KBU7</accession>
<feature type="transmembrane region" description="Helical" evidence="1">
    <location>
        <begin position="33"/>
        <end position="54"/>
    </location>
</feature>
<evidence type="ECO:0000256" key="1">
    <source>
        <dbReference type="SAM" id="Phobius"/>
    </source>
</evidence>
<proteinExistence type="predicted"/>
<keyword evidence="1" id="KW-0812">Transmembrane</keyword>
<name>G5KBU7_9STRE</name>
<keyword evidence="3" id="KW-1185">Reference proteome</keyword>
<comment type="caution">
    <text evidence="2">The sequence shown here is derived from an EMBL/GenBank/DDBJ whole genome shotgun (WGS) entry which is preliminary data.</text>
</comment>
<evidence type="ECO:0000313" key="2">
    <source>
        <dbReference type="EMBL" id="EHI64801.1"/>
    </source>
</evidence>
<dbReference type="Proteomes" id="UP000003217">
    <property type="component" value="Unassembled WGS sequence"/>
</dbReference>
<sequence length="65" mass="7126">MESSGLKSKIMIRLAVPDACSAFAKASLDVLSALAWILFLTKVPVVSRVISLWASSLQLRKQKNH</sequence>
<dbReference type="EMBL" id="AEUY02000005">
    <property type="protein sequence ID" value="EHI64801.1"/>
    <property type="molecule type" value="Genomic_DNA"/>
</dbReference>
<keyword evidence="1" id="KW-1133">Transmembrane helix</keyword>
<dbReference type="AlphaFoldDB" id="G5KBU7"/>
<gene>
    <name evidence="2" type="ORF">STRPS_1820</name>
</gene>
<reference evidence="2 3" key="1">
    <citation type="journal article" date="2014" name="Int. J. Syst. Evol. Microbiol.">
        <title>Phylogenomics and the dynamic genome evolution of the genus Streptococcus.</title>
        <authorList>
            <consortium name="The Broad Institute Genome Sequencing Platform"/>
            <person name="Richards V.P."/>
            <person name="Palmer S.R."/>
            <person name="Pavinski Bitar P.D."/>
            <person name="Qin X."/>
            <person name="Weinstock G.M."/>
            <person name="Highlander S.K."/>
            <person name="Town C.D."/>
            <person name="Burne R.A."/>
            <person name="Stanhope M.J."/>
        </authorList>
    </citation>
    <scope>NUCLEOTIDE SEQUENCE [LARGE SCALE GENOMIC DNA]</scope>
    <source>
        <strain evidence="2 3">LQ 940-04</strain>
    </source>
</reference>